<sequence>MIKQSAAVVAASMLGFAAQAQDGAWSVYAGADYVMHEVSITRVIPPANPEPIPGNNGRTVREDGDGNSVRVRAGMWLSEDFSIEVQGSVDSDGLEGNESAEIDSYYGVFVNVRAQPFDWLDVLFPVGFAAVDANVAYLDDNGDFQVASMSEERAAFGMNLQLRLGEMLTDPDSLIAGLGVGLGFMVYSPSGDANVRGYNAGIQFGLDF</sequence>
<gene>
    <name evidence="2" type="ORF">ATO7_15917</name>
</gene>
<comment type="caution">
    <text evidence="2">The sequence shown here is derived from an EMBL/GenBank/DDBJ whole genome shotgun (WGS) entry which is preliminary data.</text>
</comment>
<dbReference type="Proteomes" id="UP000192342">
    <property type="component" value="Unassembled WGS sequence"/>
</dbReference>
<evidence type="ECO:0000256" key="1">
    <source>
        <dbReference type="SAM" id="SignalP"/>
    </source>
</evidence>
<accession>A0A1Y1SAC8</accession>
<feature type="signal peptide" evidence="1">
    <location>
        <begin position="1"/>
        <end position="20"/>
    </location>
</feature>
<proteinExistence type="predicted"/>
<dbReference type="EMBL" id="AQQV01000005">
    <property type="protein sequence ID" value="ORE85285.1"/>
    <property type="molecule type" value="Genomic_DNA"/>
</dbReference>
<dbReference type="STRING" id="1317117.ATO7_15917"/>
<reference evidence="2 3" key="1">
    <citation type="submission" date="2013-04" db="EMBL/GenBank/DDBJ databases">
        <title>Oceanococcus atlanticus 22II-S10r2 Genome Sequencing.</title>
        <authorList>
            <person name="Lai Q."/>
            <person name="Li G."/>
            <person name="Shao Z."/>
        </authorList>
    </citation>
    <scope>NUCLEOTIDE SEQUENCE [LARGE SCALE GENOMIC DNA]</scope>
    <source>
        <strain evidence="2 3">22II-S10r2</strain>
    </source>
</reference>
<evidence type="ECO:0008006" key="4">
    <source>
        <dbReference type="Google" id="ProtNLM"/>
    </source>
</evidence>
<keyword evidence="1" id="KW-0732">Signal</keyword>
<dbReference type="AlphaFoldDB" id="A0A1Y1SAC8"/>
<protein>
    <recommendedName>
        <fullName evidence="4">Outer membrane protein beta-barrel domain-containing protein</fullName>
    </recommendedName>
</protein>
<keyword evidence="3" id="KW-1185">Reference proteome</keyword>
<dbReference type="RefSeq" id="WP_083563428.1">
    <property type="nucleotide sequence ID" value="NZ_AQQV01000005.1"/>
</dbReference>
<evidence type="ECO:0000313" key="2">
    <source>
        <dbReference type="EMBL" id="ORE85285.1"/>
    </source>
</evidence>
<organism evidence="2 3">
    <name type="scientific">Oceanococcus atlanticus</name>
    <dbReference type="NCBI Taxonomy" id="1317117"/>
    <lineage>
        <taxon>Bacteria</taxon>
        <taxon>Pseudomonadati</taxon>
        <taxon>Pseudomonadota</taxon>
        <taxon>Gammaproteobacteria</taxon>
        <taxon>Chromatiales</taxon>
        <taxon>Oceanococcaceae</taxon>
        <taxon>Oceanococcus</taxon>
    </lineage>
</organism>
<feature type="chain" id="PRO_5012101338" description="Outer membrane protein beta-barrel domain-containing protein" evidence="1">
    <location>
        <begin position="21"/>
        <end position="208"/>
    </location>
</feature>
<name>A0A1Y1SAC8_9GAMM</name>
<evidence type="ECO:0000313" key="3">
    <source>
        <dbReference type="Proteomes" id="UP000192342"/>
    </source>
</evidence>